<dbReference type="OrthoDB" id="3176171at2759"/>
<dbReference type="SMART" id="SM00129">
    <property type="entry name" value="KISc"/>
    <property type="match status" value="1"/>
</dbReference>
<feature type="binding site" evidence="9">
    <location>
        <begin position="101"/>
        <end position="108"/>
    </location>
    <ligand>
        <name>ATP</name>
        <dbReference type="ChEBI" id="CHEBI:30616"/>
    </ligand>
</feature>
<dbReference type="GO" id="GO:0005737">
    <property type="term" value="C:cytoplasm"/>
    <property type="evidence" value="ECO:0000318"/>
    <property type="project" value="GO_Central"/>
</dbReference>
<evidence type="ECO:0000313" key="12">
    <source>
        <dbReference type="EMBL" id="EDV23279.1"/>
    </source>
</evidence>
<evidence type="ECO:0000256" key="7">
    <source>
        <dbReference type="ARBA" id="ARBA00023175"/>
    </source>
</evidence>
<keyword evidence="3" id="KW-0493">Microtubule</keyword>
<dbReference type="Pfam" id="PF16183">
    <property type="entry name" value="Kinesin_assoc"/>
    <property type="match status" value="2"/>
</dbReference>
<evidence type="ECO:0000256" key="5">
    <source>
        <dbReference type="ARBA" id="ARBA00022840"/>
    </source>
</evidence>
<dbReference type="InterPro" id="IPR035892">
    <property type="entry name" value="C2_domain_sf"/>
</dbReference>
<dbReference type="SUPFAM" id="SSF49562">
    <property type="entry name" value="C2 domain (Calcium/lipid-binding domain, CaLB)"/>
    <property type="match status" value="1"/>
</dbReference>
<dbReference type="InParanoid" id="B3S201"/>
<keyword evidence="8" id="KW-0206">Cytoskeleton</keyword>
<evidence type="ECO:0000259" key="11">
    <source>
        <dbReference type="PROSITE" id="PS50067"/>
    </source>
</evidence>
<dbReference type="Gene3D" id="6.10.250.2520">
    <property type="match status" value="1"/>
</dbReference>
<comment type="subcellular location">
    <subcellularLocation>
        <location evidence="1">Cytoplasm</location>
        <location evidence="1">Cytoskeleton</location>
    </subcellularLocation>
</comment>
<dbReference type="GeneID" id="6755720"/>
<dbReference type="CDD" id="cd22706">
    <property type="entry name" value="FHA_KIF13"/>
    <property type="match status" value="1"/>
</dbReference>
<evidence type="ECO:0000256" key="10">
    <source>
        <dbReference type="SAM" id="MobiDB-lite"/>
    </source>
</evidence>
<dbReference type="FunFam" id="3.40.850.10:FF:000010">
    <property type="entry name" value="Kinesin family member 13A"/>
    <property type="match status" value="1"/>
</dbReference>
<feature type="region of interest" description="Disordered" evidence="10">
    <location>
        <begin position="610"/>
        <end position="660"/>
    </location>
</feature>
<dbReference type="AlphaFoldDB" id="B3S201"/>
<keyword evidence="7 9" id="KW-0505">Motor protein</keyword>
<dbReference type="InterPro" id="IPR019821">
    <property type="entry name" value="Kinesin_motor_CS"/>
</dbReference>
<dbReference type="PANTHER" id="PTHR47117">
    <property type="entry name" value="STAR-RELATED LIPID TRANSFER PROTEIN 9"/>
    <property type="match status" value="1"/>
</dbReference>
<dbReference type="CDD" id="cd01365">
    <property type="entry name" value="KISc_KIF1A_KIF1B"/>
    <property type="match status" value="1"/>
</dbReference>
<dbReference type="PROSITE" id="PS50067">
    <property type="entry name" value="KINESIN_MOTOR_2"/>
    <property type="match status" value="1"/>
</dbReference>
<dbReference type="Gene3D" id="3.40.850.10">
    <property type="entry name" value="Kinesin motor domain"/>
    <property type="match status" value="1"/>
</dbReference>
<dbReference type="InterPro" id="IPR000253">
    <property type="entry name" value="FHA_dom"/>
</dbReference>
<dbReference type="InterPro" id="IPR036961">
    <property type="entry name" value="Kinesin_motor_dom_sf"/>
</dbReference>
<dbReference type="CTD" id="6755720"/>
<dbReference type="Pfam" id="PF12423">
    <property type="entry name" value="KIF1B"/>
    <property type="match status" value="1"/>
</dbReference>
<dbReference type="FunCoup" id="B3S201">
    <property type="interactions" value="1025"/>
</dbReference>
<feature type="domain" description="Kinesin motor" evidence="11">
    <location>
        <begin position="3"/>
        <end position="354"/>
    </location>
</feature>
<dbReference type="EMBL" id="DS985247">
    <property type="protein sequence ID" value="EDV23279.1"/>
    <property type="molecule type" value="Genomic_DNA"/>
</dbReference>
<keyword evidence="13" id="KW-1185">Reference proteome</keyword>
<dbReference type="GO" id="GO:0007018">
    <property type="term" value="P:microtubule-based movement"/>
    <property type="evidence" value="ECO:0000318"/>
    <property type="project" value="GO_Central"/>
</dbReference>
<dbReference type="PROSITE" id="PS00411">
    <property type="entry name" value="KINESIN_MOTOR_1"/>
    <property type="match status" value="1"/>
</dbReference>
<evidence type="ECO:0000256" key="1">
    <source>
        <dbReference type="ARBA" id="ARBA00004245"/>
    </source>
</evidence>
<dbReference type="GO" id="GO:0005871">
    <property type="term" value="C:kinesin complex"/>
    <property type="evidence" value="ECO:0000318"/>
    <property type="project" value="GO_Central"/>
</dbReference>
<evidence type="ECO:0000313" key="13">
    <source>
        <dbReference type="Proteomes" id="UP000009022"/>
    </source>
</evidence>
<dbReference type="SUPFAM" id="SSF52540">
    <property type="entry name" value="P-loop containing nucleoside triphosphate hydrolases"/>
    <property type="match status" value="1"/>
</dbReference>
<dbReference type="RefSeq" id="XP_002114189.1">
    <property type="nucleotide sequence ID" value="XM_002114153.1"/>
</dbReference>
<dbReference type="PhylomeDB" id="B3S201"/>
<evidence type="ECO:0000256" key="2">
    <source>
        <dbReference type="ARBA" id="ARBA00022490"/>
    </source>
</evidence>
<feature type="compositionally biased region" description="Basic and acidic residues" evidence="10">
    <location>
        <begin position="617"/>
        <end position="641"/>
    </location>
</feature>
<keyword evidence="2" id="KW-0963">Cytoplasm</keyword>
<dbReference type="InterPro" id="IPR022164">
    <property type="entry name" value="Kinesin-like"/>
</dbReference>
<dbReference type="Pfam" id="PF12473">
    <property type="entry name" value="DUF3694"/>
    <property type="match status" value="1"/>
</dbReference>
<dbReference type="InterPro" id="IPR022140">
    <property type="entry name" value="Kinesin-like_KIF1-typ"/>
</dbReference>
<dbReference type="GO" id="GO:0003777">
    <property type="term" value="F:microtubule motor activity"/>
    <property type="evidence" value="ECO:0000318"/>
    <property type="project" value="GO_Central"/>
</dbReference>
<keyword evidence="5 9" id="KW-0067">ATP-binding</keyword>
<organism evidence="12 13">
    <name type="scientific">Trichoplax adhaerens</name>
    <name type="common">Trichoplax reptans</name>
    <dbReference type="NCBI Taxonomy" id="10228"/>
    <lineage>
        <taxon>Eukaryota</taxon>
        <taxon>Metazoa</taxon>
        <taxon>Placozoa</taxon>
        <taxon>Uniplacotomia</taxon>
        <taxon>Trichoplacea</taxon>
        <taxon>Trichoplacidae</taxon>
        <taxon>Trichoplax</taxon>
    </lineage>
</organism>
<dbReference type="InterPro" id="IPR008984">
    <property type="entry name" value="SMAD_FHA_dom_sf"/>
</dbReference>
<dbReference type="InterPro" id="IPR027417">
    <property type="entry name" value="P-loop_NTPase"/>
</dbReference>
<proteinExistence type="inferred from homology"/>
<evidence type="ECO:0000256" key="9">
    <source>
        <dbReference type="PROSITE-ProRule" id="PRU00283"/>
    </source>
</evidence>
<dbReference type="OMA" id="HYFRINI"/>
<dbReference type="Pfam" id="PF00225">
    <property type="entry name" value="Kinesin"/>
    <property type="match status" value="1"/>
</dbReference>
<sequence length="1096" mass="124118">MSKVQVAVRVRPFNKRELGLDPVSVVDMESNQTLLQTEGEVECPPYLNKLLWIFAFDYCFWSMDPDQENKFSSQEVVFDSLGIGVLENAFAGYNACIFAYGQTGSGKSYTMMGTDTDRGIIPRLCDRLFEMISQNEKDDYTYKVEVSYMEIYNEKVRDLLNPANHKKPLKVREHKILGPYVENLSKLAVSSFQDIENLMIEGNKSRTVAATNMNAESSRSHAVFNLILTQIICDEATGASGEKVSKVSLVDLAGSERATKTGAAGDRLKEGSNINKSLTTLGLVISALADVEGKREGGKKKPFIPYRDSVLTWLLKDNLGGNSKTVMVATLSPALDNYDETLSTLRYADRAKRIVNHAVVNEDPNAKIIRELREEVERLKSQLRGTGLPGPGKKLAESETLMKEMSLTWEQKLKNTERIHQERQEVLQNLGISVQSSGIALEHGKFYLVNLNADPSLNQLLVYYLKEVTAVGNSNSSDIQLNGLGIQPEHCILNVKEGDVYVKPFPNAKTYVNGKIVNEEMLLYNGDRIVWGNNHFFKLNCTRQRRGNNVDLNIVDYHFAQKEVFKEELSVDPVQNVIKEIEQKYHEEKQGALQKQKEMYEQQLEQLRNQMASSTPKNEKHEVKVTDDSKENDNEVQRTENTDVTYDEQRTNNGNILNQDNDGYERAEVYDDENYNEESQRDWDEDSDFAFEQRLMKLQDELLEAKALAREANTLSEELNKGTEFQVTLQIPTASLTPNKERDVLGCEVSIIVRNKRRGTQTWTVEKLANKIFDMRELYEIVNEGQPGKVQCALEFYQNTYQGSDPFYELESHSLIGVANVFLECLHHNVKLDYSAPIISQQGEVVGHLAIEINRIEGDIKIKSASGLPSTMSNYVFCQYTFWDKSGTVVPPNNPMQSTAGRTSDVAFNNTQVFTVEVSDDFLDYCSDCSLAIEVWGHRSTGFLSGLSNELADQVEQHKPKTLKEKWYDYIHQVELWVEILEINDDGEYVPVEVLPRSDNLSGGIFQLRQGFARRMFVKVKTVKDSGGLPLAIESIKSVSLGSICSRSKLQKSMDSFQDKDLVRLREKWTAGLMKKREYLDEQIHALIGVKGNNTK</sequence>
<evidence type="ECO:0000256" key="6">
    <source>
        <dbReference type="ARBA" id="ARBA00023054"/>
    </source>
</evidence>
<dbReference type="KEGG" id="tad:TRIADDRAFT_50560"/>
<name>B3S201_TRIAD</name>
<dbReference type="GO" id="GO:0005524">
    <property type="term" value="F:ATP binding"/>
    <property type="evidence" value="ECO:0007669"/>
    <property type="project" value="UniProtKB-UniRule"/>
</dbReference>
<dbReference type="GO" id="GO:0008017">
    <property type="term" value="F:microtubule binding"/>
    <property type="evidence" value="ECO:0000318"/>
    <property type="project" value="GO_Central"/>
</dbReference>
<dbReference type="InterPro" id="IPR001752">
    <property type="entry name" value="Kinesin_motor_dom"/>
</dbReference>
<dbReference type="PRINTS" id="PR00380">
    <property type="entry name" value="KINESINHEAVY"/>
</dbReference>
<dbReference type="SMART" id="SM00240">
    <property type="entry name" value="FHA"/>
    <property type="match status" value="1"/>
</dbReference>
<keyword evidence="4 9" id="KW-0547">Nucleotide-binding</keyword>
<gene>
    <name evidence="12" type="ORF">TRIADDRAFT_50560</name>
</gene>
<dbReference type="InterPro" id="IPR032405">
    <property type="entry name" value="Kinesin_assoc"/>
</dbReference>
<protein>
    <recommendedName>
        <fullName evidence="11">Kinesin motor domain-containing protein</fullName>
    </recommendedName>
</protein>
<feature type="compositionally biased region" description="Polar residues" evidence="10">
    <location>
        <begin position="651"/>
        <end position="660"/>
    </location>
</feature>
<comment type="similarity">
    <text evidence="9">Belongs to the TRAFAC class myosin-kinesin ATPase superfamily. Kinesin family.</text>
</comment>
<evidence type="ECO:0000256" key="4">
    <source>
        <dbReference type="ARBA" id="ARBA00022741"/>
    </source>
</evidence>
<dbReference type="GO" id="GO:0016887">
    <property type="term" value="F:ATP hydrolysis activity"/>
    <property type="evidence" value="ECO:0000318"/>
    <property type="project" value="GO_Central"/>
</dbReference>
<dbReference type="SUPFAM" id="SSF49879">
    <property type="entry name" value="SMAD/FHA domain"/>
    <property type="match status" value="1"/>
</dbReference>
<dbReference type="Pfam" id="PF00498">
    <property type="entry name" value="FHA"/>
    <property type="match status" value="1"/>
</dbReference>
<dbReference type="GO" id="GO:0005874">
    <property type="term" value="C:microtubule"/>
    <property type="evidence" value="ECO:0000318"/>
    <property type="project" value="GO_Central"/>
</dbReference>
<keyword evidence="6" id="KW-0175">Coiled coil</keyword>
<dbReference type="Proteomes" id="UP000009022">
    <property type="component" value="Unassembled WGS sequence"/>
</dbReference>
<evidence type="ECO:0000256" key="3">
    <source>
        <dbReference type="ARBA" id="ARBA00022701"/>
    </source>
</evidence>
<dbReference type="Gene3D" id="2.60.200.20">
    <property type="match status" value="1"/>
</dbReference>
<dbReference type="eggNOG" id="KOG0241">
    <property type="taxonomic scope" value="Eukaryota"/>
</dbReference>
<evidence type="ECO:0000256" key="8">
    <source>
        <dbReference type="ARBA" id="ARBA00023212"/>
    </source>
</evidence>
<reference evidence="12 13" key="1">
    <citation type="journal article" date="2008" name="Nature">
        <title>The Trichoplax genome and the nature of placozoans.</title>
        <authorList>
            <person name="Srivastava M."/>
            <person name="Begovic E."/>
            <person name="Chapman J."/>
            <person name="Putnam N.H."/>
            <person name="Hellsten U."/>
            <person name="Kawashima T."/>
            <person name="Kuo A."/>
            <person name="Mitros T."/>
            <person name="Salamov A."/>
            <person name="Carpenter M.L."/>
            <person name="Signorovitch A.Y."/>
            <person name="Moreno M.A."/>
            <person name="Kamm K."/>
            <person name="Grimwood J."/>
            <person name="Schmutz J."/>
            <person name="Shapiro H."/>
            <person name="Grigoriev I.V."/>
            <person name="Buss L.W."/>
            <person name="Schierwater B."/>
            <person name="Dellaporta S.L."/>
            <person name="Rokhsar D.S."/>
        </authorList>
    </citation>
    <scope>NUCLEOTIDE SEQUENCE [LARGE SCALE GENOMIC DNA]</scope>
    <source>
        <strain evidence="12 13">Grell-BS-1999</strain>
    </source>
</reference>
<dbReference type="STRING" id="10228.B3S201"/>
<dbReference type="HOGENOM" id="CLU_001485_29_2_1"/>
<accession>B3S201</accession>